<dbReference type="Pfam" id="PF05699">
    <property type="entry name" value="Dimer_Tnp_hAT"/>
    <property type="match status" value="1"/>
</dbReference>
<dbReference type="PANTHER" id="PTHR45913:SF22">
    <property type="entry name" value="SCAN BOX DOMAIN-CONTAINING PROTEIN"/>
    <property type="match status" value="1"/>
</dbReference>
<feature type="domain" description="HAT C-terminal dimerisation" evidence="1">
    <location>
        <begin position="511"/>
        <end position="577"/>
    </location>
</feature>
<proteinExistence type="predicted"/>
<dbReference type="Proteomes" id="UP001160148">
    <property type="component" value="Unassembled WGS sequence"/>
</dbReference>
<keyword evidence="3" id="KW-1185">Reference proteome</keyword>
<dbReference type="GO" id="GO:0046983">
    <property type="term" value="F:protein dimerization activity"/>
    <property type="evidence" value="ECO:0007669"/>
    <property type="project" value="InterPro"/>
</dbReference>
<dbReference type="InterPro" id="IPR012337">
    <property type="entry name" value="RNaseH-like_sf"/>
</dbReference>
<dbReference type="AlphaFoldDB" id="A0AAV0X787"/>
<dbReference type="InterPro" id="IPR008906">
    <property type="entry name" value="HATC_C_dom"/>
</dbReference>
<comment type="caution">
    <text evidence="2">The sequence shown here is derived from an EMBL/GenBank/DDBJ whole genome shotgun (WGS) entry which is preliminary data.</text>
</comment>
<protein>
    <recommendedName>
        <fullName evidence="1">HAT C-terminal dimerisation domain-containing protein</fullName>
    </recommendedName>
</protein>
<sequence>MAPKRKYDDSYIKFGFIAIETNHETRPQCVICSTVLSNDALKPAKLERHLKTVHPKLSDRPPAFFMGKSENLKKMKLGTSGSRFELNEKVLSASFKIAQLIAKSKKPHTIGEKLLKPCLLNAVEEVLGEEAKNKIQEIPLSNNTVKARIDKISFDIEEQLLVKIKNSPFYALQCDESTDVSQCCQLLVFVRFLDDDNTIKEELLLLQELVTTSKGSDVMKIINEYFEKHDIMWEKLAGFCTDGAPAMLGSRSGLATLVKEKNCSALTTHCVIHRQALASKTLPEELIYTLKQSVKMVNAIKSSALNTRIFKKICLDLDSEYETLLFHTEVRWLSKGNMLARLFSLKEEVTVFLTEKKMIDLLKCVCDHKFEMHLAYLVDIFEHLNKLNLQLQGSGNHKLEGAANIFIFEDKLRAFICKINLWISKVEMNNYSTFQTLKSIVDNEKYADFVPEVHQNVLHHLHKLKDEFNRYFPEYNGYETKGVRSMIRNPFIVKVDEVDDDIQEDLIELQNDRNCKDTFESSMNIEEFWCKKAITYPKLRKIALRYLVMFSTTYMCEQGFSALLYIKNKQRNRLDATKDMRVALSNITPRISLLVKEMQAQKSH</sequence>
<evidence type="ECO:0000313" key="2">
    <source>
        <dbReference type="EMBL" id="CAI6364073.1"/>
    </source>
</evidence>
<evidence type="ECO:0000313" key="3">
    <source>
        <dbReference type="Proteomes" id="UP001160148"/>
    </source>
</evidence>
<organism evidence="2 3">
    <name type="scientific">Macrosiphum euphorbiae</name>
    <name type="common">potato aphid</name>
    <dbReference type="NCBI Taxonomy" id="13131"/>
    <lineage>
        <taxon>Eukaryota</taxon>
        <taxon>Metazoa</taxon>
        <taxon>Ecdysozoa</taxon>
        <taxon>Arthropoda</taxon>
        <taxon>Hexapoda</taxon>
        <taxon>Insecta</taxon>
        <taxon>Pterygota</taxon>
        <taxon>Neoptera</taxon>
        <taxon>Paraneoptera</taxon>
        <taxon>Hemiptera</taxon>
        <taxon>Sternorrhyncha</taxon>
        <taxon>Aphidomorpha</taxon>
        <taxon>Aphidoidea</taxon>
        <taxon>Aphididae</taxon>
        <taxon>Macrosiphini</taxon>
        <taxon>Macrosiphum</taxon>
    </lineage>
</organism>
<name>A0AAV0X787_9HEMI</name>
<evidence type="ECO:0000259" key="1">
    <source>
        <dbReference type="Pfam" id="PF05699"/>
    </source>
</evidence>
<dbReference type="SUPFAM" id="SSF53098">
    <property type="entry name" value="Ribonuclease H-like"/>
    <property type="match status" value="1"/>
</dbReference>
<dbReference type="EMBL" id="CARXXK010000003">
    <property type="protein sequence ID" value="CAI6364073.1"/>
    <property type="molecule type" value="Genomic_DNA"/>
</dbReference>
<dbReference type="PANTHER" id="PTHR45913">
    <property type="entry name" value="EPM2A-INTERACTING PROTEIN 1"/>
    <property type="match status" value="1"/>
</dbReference>
<accession>A0AAV0X787</accession>
<reference evidence="2 3" key="1">
    <citation type="submission" date="2023-01" db="EMBL/GenBank/DDBJ databases">
        <authorList>
            <person name="Whitehead M."/>
        </authorList>
    </citation>
    <scope>NUCLEOTIDE SEQUENCE [LARGE SCALE GENOMIC DNA]</scope>
</reference>
<gene>
    <name evidence="2" type="ORF">MEUPH1_LOCUS18944</name>
</gene>